<dbReference type="Gene3D" id="3.40.50.1240">
    <property type="entry name" value="Phosphoglycerate mutase-like"/>
    <property type="match status" value="1"/>
</dbReference>
<evidence type="ECO:0000313" key="2">
    <source>
        <dbReference type="Proteomes" id="UP001597526"/>
    </source>
</evidence>
<dbReference type="RefSeq" id="WP_377766369.1">
    <property type="nucleotide sequence ID" value="NZ_JBHULB010000008.1"/>
</dbReference>
<name>A0ABW5MYR0_9FLAO</name>
<dbReference type="InterPro" id="IPR013078">
    <property type="entry name" value="His_Pase_superF_clade-1"/>
</dbReference>
<accession>A0ABW5MYR0</accession>
<dbReference type="EMBL" id="JBHULB010000008">
    <property type="protein sequence ID" value="MFD2586809.1"/>
    <property type="molecule type" value="Genomic_DNA"/>
</dbReference>
<protein>
    <submittedName>
        <fullName evidence="1">SixA phosphatase family protein</fullName>
    </submittedName>
</protein>
<dbReference type="Proteomes" id="UP001597526">
    <property type="component" value="Unassembled WGS sequence"/>
</dbReference>
<dbReference type="Pfam" id="PF00300">
    <property type="entry name" value="His_Phos_1"/>
    <property type="match status" value="1"/>
</dbReference>
<sequence length="183" mass="20539">MRISKKLKEIKVSKVCLFVCIAAGILGCNPKDTEIKVDPIISTFYLIRHAEKDRTDPTNKDSELNQDGLGRAIKWAEVFEPIDLDIIYSTNYERTSMTAAPTSVKKNIDVTYYNPSEIDIEALKAENLSKNVLIVGHSNTTPAMVNKLLGFEKYEAMDDTDNGSLFIVRFVDSVATDIRLNMN</sequence>
<proteinExistence type="predicted"/>
<dbReference type="InterPro" id="IPR029033">
    <property type="entry name" value="His_PPase_superfam"/>
</dbReference>
<dbReference type="SUPFAM" id="SSF53254">
    <property type="entry name" value="Phosphoglycerate mutase-like"/>
    <property type="match status" value="1"/>
</dbReference>
<gene>
    <name evidence="1" type="ORF">ACFSQJ_07700</name>
</gene>
<evidence type="ECO:0000313" key="1">
    <source>
        <dbReference type="EMBL" id="MFD2586809.1"/>
    </source>
</evidence>
<comment type="caution">
    <text evidence="1">The sequence shown here is derived from an EMBL/GenBank/DDBJ whole genome shotgun (WGS) entry which is preliminary data.</text>
</comment>
<keyword evidence="2" id="KW-1185">Reference proteome</keyword>
<dbReference type="CDD" id="cd07067">
    <property type="entry name" value="HP_PGM_like"/>
    <property type="match status" value="1"/>
</dbReference>
<reference evidence="2" key="1">
    <citation type="journal article" date="2019" name="Int. J. Syst. Evol. Microbiol.">
        <title>The Global Catalogue of Microorganisms (GCM) 10K type strain sequencing project: providing services to taxonomists for standard genome sequencing and annotation.</title>
        <authorList>
            <consortium name="The Broad Institute Genomics Platform"/>
            <consortium name="The Broad Institute Genome Sequencing Center for Infectious Disease"/>
            <person name="Wu L."/>
            <person name="Ma J."/>
        </authorList>
    </citation>
    <scope>NUCLEOTIDE SEQUENCE [LARGE SCALE GENOMIC DNA]</scope>
    <source>
        <strain evidence="2">KCTC 52368</strain>
    </source>
</reference>
<organism evidence="1 2">
    <name type="scientific">Croceitalea marina</name>
    <dbReference type="NCBI Taxonomy" id="1775166"/>
    <lineage>
        <taxon>Bacteria</taxon>
        <taxon>Pseudomonadati</taxon>
        <taxon>Bacteroidota</taxon>
        <taxon>Flavobacteriia</taxon>
        <taxon>Flavobacteriales</taxon>
        <taxon>Flavobacteriaceae</taxon>
        <taxon>Croceitalea</taxon>
    </lineage>
</organism>
<dbReference type="PROSITE" id="PS51257">
    <property type="entry name" value="PROKAR_LIPOPROTEIN"/>
    <property type="match status" value="1"/>
</dbReference>